<dbReference type="AlphaFoldDB" id="A0A1Q9DDY1"/>
<gene>
    <name evidence="5" type="primary">Ankrd17</name>
    <name evidence="5" type="ORF">AK812_SmicGene24762</name>
</gene>
<dbReference type="EMBL" id="LSRX01000585">
    <property type="protein sequence ID" value="OLP93369.1"/>
    <property type="molecule type" value="Genomic_DNA"/>
</dbReference>
<feature type="repeat" description="ANK" evidence="3">
    <location>
        <begin position="542"/>
        <end position="574"/>
    </location>
</feature>
<dbReference type="PANTHER" id="PTHR24198">
    <property type="entry name" value="ANKYRIN REPEAT AND PROTEIN KINASE DOMAIN-CONTAINING PROTEIN"/>
    <property type="match status" value="1"/>
</dbReference>
<feature type="region of interest" description="Disordered" evidence="4">
    <location>
        <begin position="613"/>
        <end position="643"/>
    </location>
</feature>
<feature type="compositionally biased region" description="Pro residues" evidence="4">
    <location>
        <begin position="630"/>
        <end position="642"/>
    </location>
</feature>
<keyword evidence="6" id="KW-1185">Reference proteome</keyword>
<dbReference type="Proteomes" id="UP000186817">
    <property type="component" value="Unassembled WGS sequence"/>
</dbReference>
<evidence type="ECO:0000256" key="1">
    <source>
        <dbReference type="ARBA" id="ARBA00022737"/>
    </source>
</evidence>
<name>A0A1Q9DDY1_SYMMI</name>
<dbReference type="SUPFAM" id="SSF48403">
    <property type="entry name" value="Ankyrin repeat"/>
    <property type="match status" value="1"/>
</dbReference>
<organism evidence="5 6">
    <name type="scientific">Symbiodinium microadriaticum</name>
    <name type="common">Dinoflagellate</name>
    <name type="synonym">Zooxanthella microadriatica</name>
    <dbReference type="NCBI Taxonomy" id="2951"/>
    <lineage>
        <taxon>Eukaryota</taxon>
        <taxon>Sar</taxon>
        <taxon>Alveolata</taxon>
        <taxon>Dinophyceae</taxon>
        <taxon>Suessiales</taxon>
        <taxon>Symbiodiniaceae</taxon>
        <taxon>Symbiodinium</taxon>
    </lineage>
</organism>
<evidence type="ECO:0000313" key="6">
    <source>
        <dbReference type="Proteomes" id="UP000186817"/>
    </source>
</evidence>
<evidence type="ECO:0000256" key="3">
    <source>
        <dbReference type="PROSITE-ProRule" id="PRU00023"/>
    </source>
</evidence>
<dbReference type="SMART" id="SM00248">
    <property type="entry name" value="ANK"/>
    <property type="match status" value="5"/>
</dbReference>
<dbReference type="Pfam" id="PF12796">
    <property type="entry name" value="Ank_2"/>
    <property type="match status" value="1"/>
</dbReference>
<dbReference type="InterPro" id="IPR002110">
    <property type="entry name" value="Ankyrin_rpt"/>
</dbReference>
<dbReference type="PROSITE" id="PS50088">
    <property type="entry name" value="ANK_REPEAT"/>
    <property type="match status" value="1"/>
</dbReference>
<reference evidence="5 6" key="1">
    <citation type="submission" date="2016-02" db="EMBL/GenBank/DDBJ databases">
        <title>Genome analysis of coral dinoflagellate symbionts highlights evolutionary adaptations to a symbiotic lifestyle.</title>
        <authorList>
            <person name="Aranda M."/>
            <person name="Li Y."/>
            <person name="Liew Y.J."/>
            <person name="Baumgarten S."/>
            <person name="Simakov O."/>
            <person name="Wilson M."/>
            <person name="Piel J."/>
            <person name="Ashoor H."/>
            <person name="Bougouffa S."/>
            <person name="Bajic V.B."/>
            <person name="Ryu T."/>
            <person name="Ravasi T."/>
            <person name="Bayer T."/>
            <person name="Micklem G."/>
            <person name="Kim H."/>
            <person name="Bhak J."/>
            <person name="Lajeunesse T.C."/>
            <person name="Voolstra C.R."/>
        </authorList>
    </citation>
    <scope>NUCLEOTIDE SEQUENCE [LARGE SCALE GENOMIC DNA]</scope>
    <source>
        <strain evidence="5 6">CCMP2467</strain>
    </source>
</reference>
<evidence type="ECO:0000256" key="2">
    <source>
        <dbReference type="ARBA" id="ARBA00023043"/>
    </source>
</evidence>
<protein>
    <submittedName>
        <fullName evidence="5">Ankyrin repeat domain-containing protein 17</fullName>
    </submittedName>
</protein>
<comment type="caution">
    <text evidence="5">The sequence shown here is derived from an EMBL/GenBank/DDBJ whole genome shotgun (WGS) entry which is preliminary data.</text>
</comment>
<sequence length="1016" mass="112530">MASVPLEKFASSLCKPGRSRSGGSSGDVAFAMYTVPADAFLQMTEVKMHEELLDAGVVTEFDEIMGNAMFVSHQWLSDAHPDPYFQQLRTLQDALKNMVAGTSKVHLPVCSEILNGRRRCPTANDFASGLHVWYDYFSIPQNADGHASLVRQNAIQSIPSYVARCEFFIVLCPAFQHRDQERTLSHATWGERGWCRTERAARELSTRSRGGGYVIVIESATHQTLMWTGNRMSDAPGEGEFTLDADRVGIGRMITQMVWSKLFHFLEQREFHNYRFLLNSHAARYFRALDVEPIDGLIPGFRTRIDPSVDDKGFMLDRFLHQNGFRNIFERDSEGWPPICFAAMSNNLVVLQALLDRRVDVNQSTSKPKTETEMGGLGKITALGMASFLGSNEAVELLLSARAQVNYKFGGGGTALHLACAGDNPLGVRLLCHARADINQQGIPGLNPFMAACACGSGRAMKEMLALNPHMSLRHSLHIALMFAGGGSVDSVPLLLEARANVNEQFRVQIREPGWWWLLMNVMGVRHRVSPSRLTLLAYHHYDATPLMFGILSGCLDSVSSLLSAGARVDIRNYRNRTASDLAHEMLAPPWLIEACSTESYMKAGERIGDIVKEGQPSSGFSKTEKAPLPRSPSSPSRPVPAPCADLRGRLQELGFEIPRSVGKETRCGCFEVGVAVDAMLSPAAEPGFFPADMARSDKEISFDKVAFQRGASWASTDVGASPLRNLSPMSLPDAELADFQAKSPVEQPDRVNRSPARKPTSCRLTKQRALALQVELLGAFSSARFQKKLQALIRKDADKDSSDFHKSLRKIMRKPQQEIIAQYGFDPSEEGIEEMTQALKELEDDCDIYVNAMAIEEALYSSLEVAQEKEVPSEMGTSCPKPDTKPAIYLLLRSLLLNFSEAWFQESIQQLQRRADAPRCGRTDPDGYYHLAGRAELAMQVQKLVLPHFGFEATKEGVADMIRHCAAFLSDQDVAHLFDAINKKLGMSPAACQRFRRLAASLEAAHQPTEYPSPD</sequence>
<dbReference type="InterPro" id="IPR036770">
    <property type="entry name" value="Ankyrin_rpt-contain_sf"/>
</dbReference>
<evidence type="ECO:0000256" key="4">
    <source>
        <dbReference type="SAM" id="MobiDB-lite"/>
    </source>
</evidence>
<accession>A0A1Q9DDY1</accession>
<feature type="region of interest" description="Disordered" evidence="4">
    <location>
        <begin position="743"/>
        <end position="763"/>
    </location>
</feature>
<proteinExistence type="predicted"/>
<keyword evidence="2 3" id="KW-0040">ANK repeat</keyword>
<dbReference type="OrthoDB" id="415203at2759"/>
<keyword evidence="1" id="KW-0677">Repeat</keyword>
<evidence type="ECO:0000313" key="5">
    <source>
        <dbReference type="EMBL" id="OLP93369.1"/>
    </source>
</evidence>
<dbReference type="Gene3D" id="1.25.40.20">
    <property type="entry name" value="Ankyrin repeat-containing domain"/>
    <property type="match status" value="2"/>
</dbReference>
<dbReference type="PANTHER" id="PTHR24198:SF165">
    <property type="entry name" value="ANKYRIN REPEAT-CONTAINING PROTEIN-RELATED"/>
    <property type="match status" value="1"/>
</dbReference>